<protein>
    <submittedName>
        <fullName evidence="1">Uncharacterized protein</fullName>
    </submittedName>
</protein>
<proteinExistence type="predicted"/>
<dbReference type="Proteomes" id="UP000093000">
    <property type="component" value="Unassembled WGS sequence"/>
</dbReference>
<comment type="caution">
    <text evidence="1">The sequence shown here is derived from an EMBL/GenBank/DDBJ whole genome shotgun (WGS) entry which is preliminary data.</text>
</comment>
<dbReference type="InParanoid" id="A0A1C7NMX9"/>
<evidence type="ECO:0000313" key="2">
    <source>
        <dbReference type="Proteomes" id="UP000093000"/>
    </source>
</evidence>
<keyword evidence="2" id="KW-1185">Reference proteome</keyword>
<dbReference type="EMBL" id="LUGH01000049">
    <property type="protein sequence ID" value="OBZ90447.1"/>
    <property type="molecule type" value="Genomic_DNA"/>
</dbReference>
<evidence type="ECO:0000313" key="1">
    <source>
        <dbReference type="EMBL" id="OBZ90447.1"/>
    </source>
</evidence>
<sequence>MKVGYEIRRLKEEEPAFIDLVLGHRENADNNDYAEQARRNSQKSATGYFNCSAPGYSGYFFGRIDEVIDDSAEYSITVYDIEQFDPSVSSANSGRVRSSFLFPSWLTTKKNNIILCQSGSRRVLASEIQLEHRLDMQSTIEVYNLFISADEKRTLLNVHK</sequence>
<reference evidence="1 2" key="1">
    <citation type="submission" date="2016-03" db="EMBL/GenBank/DDBJ databases">
        <title>Choanephora cucurbitarum.</title>
        <authorList>
            <person name="Min B."/>
            <person name="Park H."/>
            <person name="Park J.-H."/>
            <person name="Shin H.-D."/>
            <person name="Choi I.-G."/>
        </authorList>
    </citation>
    <scope>NUCLEOTIDE SEQUENCE [LARGE SCALE GENOMIC DNA]</scope>
    <source>
        <strain evidence="1 2">KUS-F28377</strain>
    </source>
</reference>
<dbReference type="AlphaFoldDB" id="A0A1C7NMX9"/>
<organism evidence="1 2">
    <name type="scientific">Choanephora cucurbitarum</name>
    <dbReference type="NCBI Taxonomy" id="101091"/>
    <lineage>
        <taxon>Eukaryota</taxon>
        <taxon>Fungi</taxon>
        <taxon>Fungi incertae sedis</taxon>
        <taxon>Mucoromycota</taxon>
        <taxon>Mucoromycotina</taxon>
        <taxon>Mucoromycetes</taxon>
        <taxon>Mucorales</taxon>
        <taxon>Mucorineae</taxon>
        <taxon>Choanephoraceae</taxon>
        <taxon>Choanephoroideae</taxon>
        <taxon>Choanephora</taxon>
    </lineage>
</organism>
<gene>
    <name evidence="1" type="ORF">A0J61_01518</name>
</gene>
<accession>A0A1C7NMX9</accession>
<name>A0A1C7NMX9_9FUNG</name>